<feature type="transmembrane region" description="Helical" evidence="1">
    <location>
        <begin position="119"/>
        <end position="140"/>
    </location>
</feature>
<accession>M7MYS8</accession>
<dbReference type="Pfam" id="PF11188">
    <property type="entry name" value="DUF2975"/>
    <property type="match status" value="1"/>
</dbReference>
<keyword evidence="3" id="KW-1185">Reference proteome</keyword>
<name>M7MYS8_9MICC</name>
<feature type="transmembrane region" description="Helical" evidence="1">
    <location>
        <begin position="87"/>
        <end position="107"/>
    </location>
</feature>
<dbReference type="EMBL" id="AOCK01000001">
    <property type="protein sequence ID" value="EMR00106.1"/>
    <property type="molecule type" value="Genomic_DNA"/>
</dbReference>
<dbReference type="AlphaFoldDB" id="M7MYS8"/>
<proteinExistence type="predicted"/>
<feature type="transmembrane region" description="Helical" evidence="1">
    <location>
        <begin position="48"/>
        <end position="66"/>
    </location>
</feature>
<reference evidence="2 3" key="1">
    <citation type="journal article" date="2013" name="Genome Announc.">
        <title>Draft Genome Sequence of Arthrobacter gangotriensis Strain Lz1yT, Isolated from a Penguin Rookery Soil Sample Collected in Antarctica, near the Indian Station Dakshin Gangotri.</title>
        <authorList>
            <person name="Shivaji S."/>
            <person name="Ara S."/>
            <person name="Bandi S."/>
            <person name="Singh A."/>
            <person name="Kumar Pinnaka A."/>
        </authorList>
    </citation>
    <scope>NUCLEOTIDE SEQUENCE [LARGE SCALE GENOMIC DNA]</scope>
    <source>
        <strain evidence="2 3">Lz1y</strain>
    </source>
</reference>
<evidence type="ECO:0000313" key="2">
    <source>
        <dbReference type="EMBL" id="EMR00106.1"/>
    </source>
</evidence>
<dbReference type="InterPro" id="IPR021354">
    <property type="entry name" value="DUF2975"/>
</dbReference>
<feature type="transmembrane region" description="Helical" evidence="1">
    <location>
        <begin position="7"/>
        <end position="28"/>
    </location>
</feature>
<comment type="caution">
    <text evidence="2">The sequence shown here is derived from an EMBL/GenBank/DDBJ whole genome shotgun (WGS) entry which is preliminary data.</text>
</comment>
<keyword evidence="1" id="KW-1133">Transmembrane helix</keyword>
<dbReference type="RefSeq" id="WP_007269320.1">
    <property type="nucleotide sequence ID" value="NZ_AOCK01000001.1"/>
</dbReference>
<keyword evidence="1" id="KW-0812">Transmembrane</keyword>
<gene>
    <name evidence="2" type="ORF">ADIAG_00113</name>
</gene>
<keyword evidence="1" id="KW-0472">Membrane</keyword>
<dbReference type="STRING" id="1276920.ADIAG_00113"/>
<sequence length="159" mass="16832">MRELSVFVLRPILVLLFLGGLLVQLAVIPQTATELAVALPGFASLATPYAIAAILVILCLQVALAATWRLLSKVRDDEIFSGQTKPWVDAIITSVAVGTLLVVAVVVHHAGVMQLGPPALILLLTVLAIEGAAFVLLMIVMRSLLHNATIIQAELALLT</sequence>
<evidence type="ECO:0008006" key="4">
    <source>
        <dbReference type="Google" id="ProtNLM"/>
    </source>
</evidence>
<evidence type="ECO:0000313" key="3">
    <source>
        <dbReference type="Proteomes" id="UP000012015"/>
    </source>
</evidence>
<organism evidence="2 3">
    <name type="scientific">Paeniglutamicibacter gangotriensis Lz1y</name>
    <dbReference type="NCBI Taxonomy" id="1276920"/>
    <lineage>
        <taxon>Bacteria</taxon>
        <taxon>Bacillati</taxon>
        <taxon>Actinomycetota</taxon>
        <taxon>Actinomycetes</taxon>
        <taxon>Micrococcales</taxon>
        <taxon>Micrococcaceae</taxon>
        <taxon>Paeniglutamicibacter</taxon>
    </lineage>
</organism>
<protein>
    <recommendedName>
        <fullName evidence="4">DUF2975 domain-containing protein</fullName>
    </recommendedName>
</protein>
<dbReference type="Proteomes" id="UP000012015">
    <property type="component" value="Unassembled WGS sequence"/>
</dbReference>
<evidence type="ECO:0000256" key="1">
    <source>
        <dbReference type="SAM" id="Phobius"/>
    </source>
</evidence>
<dbReference type="PATRIC" id="fig|1276920.7.peg.108"/>